<dbReference type="PRINTS" id="PR00742">
    <property type="entry name" value="GLHYDRLASE35"/>
</dbReference>
<evidence type="ECO:0000256" key="5">
    <source>
        <dbReference type="RuleBase" id="RU000675"/>
    </source>
</evidence>
<evidence type="ECO:0000313" key="11">
    <source>
        <dbReference type="Proteomes" id="UP001152799"/>
    </source>
</evidence>
<dbReference type="GO" id="GO:0005975">
    <property type="term" value="P:carbohydrate metabolic process"/>
    <property type="evidence" value="ECO:0007669"/>
    <property type="project" value="InterPro"/>
</dbReference>
<dbReference type="InterPro" id="IPR001944">
    <property type="entry name" value="Glycoside_Hdrlase_35"/>
</dbReference>
<dbReference type="PROSITE" id="PS01182">
    <property type="entry name" value="GLYCOSYL_HYDROL_F35"/>
    <property type="match status" value="1"/>
</dbReference>
<reference evidence="10" key="1">
    <citation type="submission" date="2022-01" db="EMBL/GenBank/DDBJ databases">
        <authorList>
            <person name="King R."/>
        </authorList>
    </citation>
    <scope>NUCLEOTIDE SEQUENCE</scope>
</reference>
<evidence type="ECO:0000259" key="8">
    <source>
        <dbReference type="Pfam" id="PF21317"/>
    </source>
</evidence>
<feature type="domain" description="Glycoside hydrolase 35 catalytic" evidence="7">
    <location>
        <begin position="33"/>
        <end position="365"/>
    </location>
</feature>
<dbReference type="InterPro" id="IPR048912">
    <property type="entry name" value="BetaGal1-like_ABD1"/>
</dbReference>
<dbReference type="OrthoDB" id="1657402at2759"/>
<comment type="catalytic activity">
    <reaction evidence="5">
        <text>Hydrolysis of terminal non-reducing beta-D-galactose residues in beta-D-galactosides.</text>
        <dbReference type="EC" id="3.2.1.23"/>
    </reaction>
</comment>
<dbReference type="GO" id="GO:0004565">
    <property type="term" value="F:beta-galactosidase activity"/>
    <property type="evidence" value="ECO:0007669"/>
    <property type="project" value="UniProtKB-EC"/>
</dbReference>
<dbReference type="Gene3D" id="2.60.120.260">
    <property type="entry name" value="Galactose-binding domain-like"/>
    <property type="match status" value="2"/>
</dbReference>
<dbReference type="Pfam" id="PF21317">
    <property type="entry name" value="BetaGal_ABD_1"/>
    <property type="match status" value="1"/>
</dbReference>
<sequence length="677" mass="78244">MSLVSSYFPLPSIYEHYTNGGVYSGLDSSKPYFTLNGKNITIYSGAMHYFRVPRKYWRDRLRKMRATGLNTVETYVPWNLHEPQQGHYDFGDGDSDMQDFLNITEFLKTAQEEDLLAIVRPGPYICSEFEFGGFPSWLLRYVDIKFRTSEFNYMKFVARYFNILLPILAALQFSKGGPVIAFQVENEYGSTEKLGFFTPDKLYLRKLRKLFIDNGIVELLVTSDSPTAHGSIGTIPEVFLQTANFAANPEIEFLALKRLQPNRPVMAMEFWTGWFDHWGEIHHERDNQDFYNNFERILKYPASVNMYMFHGGSNFGFLNGANLANDRTDNSGYQPDISSYDYDAPLTESGDYTIKYVMVKQLISKYNPVLTRLPKTPSITYKDAYGPANIQRQLVMREIWDQVDFRFYSDVVLPMEYLPINNMSGQSYGYTVYRKKLLGNFYNKKSACNNKALLDIPSNSILTIAGRICDSAIILVDGVLLSKPLERTEDLNGFGFWKQNNSKLNLGSQGRYGATLEIIVENWGRNGFGYVDQFYQLKGLWQGEVFLNNLQISSWEIIPLEFKKSWIKNLSGWHTPKCFQVPGPALHKTNVYVDTPKDTFIDMRKWCKGIVIVNNFVLGRYSKIGPQQTLYLPAPFLEKGLNEVVIFEHYKPYNRVEFLDHPVYLTRSSRMRDIELM</sequence>
<protein>
    <recommendedName>
        <fullName evidence="5">Beta-galactosidase</fullName>
        <ecNumber evidence="5">3.2.1.23</ecNumber>
    </recommendedName>
</protein>
<accession>A0A9N9MXL6</accession>
<proteinExistence type="inferred from homology"/>
<feature type="domain" description="Beta-galactosidase 1-like first all-beta" evidence="8">
    <location>
        <begin position="425"/>
        <end position="561"/>
    </location>
</feature>
<dbReference type="Proteomes" id="UP001152799">
    <property type="component" value="Chromosome 8"/>
</dbReference>
<evidence type="ECO:0000256" key="1">
    <source>
        <dbReference type="ARBA" id="ARBA00009809"/>
    </source>
</evidence>
<dbReference type="EC" id="3.2.1.23" evidence="5"/>
<organism evidence="10 11">
    <name type="scientific">Ceutorhynchus assimilis</name>
    <name type="common">cabbage seed weevil</name>
    <dbReference type="NCBI Taxonomy" id="467358"/>
    <lineage>
        <taxon>Eukaryota</taxon>
        <taxon>Metazoa</taxon>
        <taxon>Ecdysozoa</taxon>
        <taxon>Arthropoda</taxon>
        <taxon>Hexapoda</taxon>
        <taxon>Insecta</taxon>
        <taxon>Pterygota</taxon>
        <taxon>Neoptera</taxon>
        <taxon>Endopterygota</taxon>
        <taxon>Coleoptera</taxon>
        <taxon>Polyphaga</taxon>
        <taxon>Cucujiformia</taxon>
        <taxon>Curculionidae</taxon>
        <taxon>Ceutorhynchinae</taxon>
        <taxon>Ceutorhynchus</taxon>
    </lineage>
</organism>
<evidence type="ECO:0000313" key="10">
    <source>
        <dbReference type="EMBL" id="CAG9772538.1"/>
    </source>
</evidence>
<dbReference type="PIRSF" id="PIRSF006336">
    <property type="entry name" value="B-gal"/>
    <property type="match status" value="1"/>
</dbReference>
<gene>
    <name evidence="10" type="ORF">CEUTPL_LOCUS12944</name>
</gene>
<dbReference type="Pfam" id="PF21467">
    <property type="entry name" value="BetaGal_gal-bd"/>
    <property type="match status" value="1"/>
</dbReference>
<dbReference type="Gene3D" id="3.20.20.80">
    <property type="entry name" value="Glycosidases"/>
    <property type="match status" value="1"/>
</dbReference>
<dbReference type="SUPFAM" id="SSF51445">
    <property type="entry name" value="(Trans)glycosidases"/>
    <property type="match status" value="1"/>
</dbReference>
<feature type="domain" description="Beta-galactosidase galactose-binding" evidence="9">
    <location>
        <begin position="584"/>
        <end position="642"/>
    </location>
</feature>
<name>A0A9N9MXL6_9CUCU</name>
<feature type="active site" description="Nucleophile" evidence="4">
    <location>
        <position position="269"/>
    </location>
</feature>
<dbReference type="FunFam" id="3.20.20.80:FF:000115">
    <property type="entry name" value="Beta-galactosidase"/>
    <property type="match status" value="1"/>
</dbReference>
<evidence type="ECO:0000256" key="6">
    <source>
        <dbReference type="RuleBase" id="RU003679"/>
    </source>
</evidence>
<dbReference type="PANTHER" id="PTHR23421">
    <property type="entry name" value="BETA-GALACTOSIDASE RELATED"/>
    <property type="match status" value="1"/>
</dbReference>
<keyword evidence="2 5" id="KW-0378">Hydrolase</keyword>
<evidence type="ECO:0000256" key="2">
    <source>
        <dbReference type="ARBA" id="ARBA00022801"/>
    </source>
</evidence>
<feature type="active site" description="Proton donor" evidence="4">
    <location>
        <position position="187"/>
    </location>
</feature>
<evidence type="ECO:0000256" key="4">
    <source>
        <dbReference type="PIRSR" id="PIRSR006336-1"/>
    </source>
</evidence>
<dbReference type="Pfam" id="PF01301">
    <property type="entry name" value="Glyco_hydro_35"/>
    <property type="match status" value="1"/>
</dbReference>
<dbReference type="FunFam" id="2.60.120.260:FF:000049">
    <property type="entry name" value="Beta-galactosidase"/>
    <property type="match status" value="1"/>
</dbReference>
<dbReference type="InterPro" id="IPR031330">
    <property type="entry name" value="Gly_Hdrlase_35_cat"/>
</dbReference>
<dbReference type="InterPro" id="IPR008979">
    <property type="entry name" value="Galactose-bd-like_sf"/>
</dbReference>
<dbReference type="InterPro" id="IPR017853">
    <property type="entry name" value="GH"/>
</dbReference>
<evidence type="ECO:0000259" key="9">
    <source>
        <dbReference type="Pfam" id="PF21467"/>
    </source>
</evidence>
<evidence type="ECO:0000259" key="7">
    <source>
        <dbReference type="Pfam" id="PF01301"/>
    </source>
</evidence>
<keyword evidence="3 5" id="KW-0326">Glycosidase</keyword>
<dbReference type="InterPro" id="IPR026283">
    <property type="entry name" value="B-gal_1-like"/>
</dbReference>
<dbReference type="InterPro" id="IPR019801">
    <property type="entry name" value="Glyco_hydro_35_CS"/>
</dbReference>
<comment type="similarity">
    <text evidence="1 6">Belongs to the glycosyl hydrolase 35 family.</text>
</comment>
<dbReference type="EMBL" id="OU892284">
    <property type="protein sequence ID" value="CAG9772538.1"/>
    <property type="molecule type" value="Genomic_DNA"/>
</dbReference>
<evidence type="ECO:0000256" key="3">
    <source>
        <dbReference type="ARBA" id="ARBA00023295"/>
    </source>
</evidence>
<dbReference type="AlphaFoldDB" id="A0A9N9MXL6"/>
<dbReference type="InterPro" id="IPR048913">
    <property type="entry name" value="BetaGal_gal-bd"/>
</dbReference>
<dbReference type="SUPFAM" id="SSF49785">
    <property type="entry name" value="Galactose-binding domain-like"/>
    <property type="match status" value="1"/>
</dbReference>
<keyword evidence="11" id="KW-1185">Reference proteome</keyword>